<dbReference type="Gene3D" id="3.60.15.10">
    <property type="entry name" value="Ribonuclease Z/Hydroxyacylglutathione hydrolase-like"/>
    <property type="match status" value="1"/>
</dbReference>
<evidence type="ECO:0000313" key="2">
    <source>
        <dbReference type="EMBL" id="KUO40352.1"/>
    </source>
</evidence>
<dbReference type="InterPro" id="IPR041712">
    <property type="entry name" value="DHPS-like_MBL-fold"/>
</dbReference>
<comment type="caution">
    <text evidence="2">The sequence shown here is derived from an EMBL/GenBank/DDBJ whole genome shotgun (WGS) entry which is preliminary data.</text>
</comment>
<sequence>MSSASYSQNPSGKVAGNLAPVDEMRLTVLVEDKVNPEKPGLIAKHGLSFFIELKSSGQTWNLLLDTGPAADPLLQNARKLRLDLRKASHVVLSHGHYDHTGGLLGFLNFVETKVPIILHPDALKPKFLVKKRGLKKIGLPFREMELEEAGGVLALRRDPFSPLPGVLVSGEIRREVPFEVVKGFRTMEGGTLVKDEMLDDQALFVSLRDKGLVVITGCAHAGVVNTIRQARRLTGAARIHAVVGGFHLFNASTRRIMATVKEFQKIGVEHLMPCHCSGRRAVARFVKVFGERCQRLRTGDSVIF</sequence>
<dbReference type="AlphaFoldDB" id="A0A147JV40"/>
<dbReference type="PANTHER" id="PTHR13754">
    <property type="entry name" value="METALLO-BETA-LACTAMASE SUPERFAMILY PROTEIN"/>
    <property type="match status" value="1"/>
</dbReference>
<organism evidence="2 3">
    <name type="scientific">Hadarchaeum yellowstonense</name>
    <dbReference type="NCBI Taxonomy" id="1776334"/>
    <lineage>
        <taxon>Archaea</taxon>
        <taxon>Methanobacteriati</taxon>
        <taxon>Candidatus Hadarchaeota</taxon>
        <taxon>Candidatus Hadarchaeia</taxon>
        <taxon>Candidatus Hadarchaeales</taxon>
        <taxon>Candidatus Hadarchaeaceae</taxon>
        <taxon>Candidatus Hadarchaeum</taxon>
    </lineage>
</organism>
<evidence type="ECO:0000313" key="3">
    <source>
        <dbReference type="Proteomes" id="UP000074294"/>
    </source>
</evidence>
<dbReference type="CDD" id="cd07713">
    <property type="entry name" value="DHPS-like_MBL-fold"/>
    <property type="match status" value="1"/>
</dbReference>
<accession>A0A147JV40</accession>
<name>A0A147JV40_HADYE</name>
<reference evidence="2 3" key="1">
    <citation type="journal article" date="2016" name="Nat. Microbiol.">
        <title>Genomic inference of the metabolism of cosmopolitan subsurface Archaea, Hadesarchaea.</title>
        <authorList>
            <person name="Baker B.J."/>
            <person name="Saw J.H."/>
            <person name="Lind A.E."/>
            <person name="Lazar C.S."/>
            <person name="Hinrichs K.-U."/>
            <person name="Teske A.P."/>
            <person name="Ettema T.J."/>
        </authorList>
    </citation>
    <scope>NUCLEOTIDE SEQUENCE [LARGE SCALE GENOMIC DNA]</scope>
</reference>
<dbReference type="InterPro" id="IPR001279">
    <property type="entry name" value="Metallo-B-lactamas"/>
</dbReference>
<dbReference type="PANTHER" id="PTHR13754:SF13">
    <property type="entry name" value="METALLO-BETA-LACTAMASE SUPERFAMILY PROTEIN (AFU_ORTHOLOGUE AFUA_3G07630)"/>
    <property type="match status" value="1"/>
</dbReference>
<dbReference type="InterPro" id="IPR036866">
    <property type="entry name" value="RibonucZ/Hydroxyglut_hydro"/>
</dbReference>
<dbReference type="STRING" id="1776334.APZ16_01650"/>
<dbReference type="Proteomes" id="UP000074294">
    <property type="component" value="Unassembled WGS sequence"/>
</dbReference>
<dbReference type="InterPro" id="IPR052926">
    <property type="entry name" value="Metallo-beta-lactamase_dom"/>
</dbReference>
<feature type="domain" description="Metallo-beta-lactamase" evidence="1">
    <location>
        <begin position="48"/>
        <end position="130"/>
    </location>
</feature>
<evidence type="ECO:0000259" key="1">
    <source>
        <dbReference type="Pfam" id="PF00753"/>
    </source>
</evidence>
<dbReference type="EMBL" id="LQMQ01000043">
    <property type="protein sequence ID" value="KUO40352.1"/>
    <property type="molecule type" value="Genomic_DNA"/>
</dbReference>
<dbReference type="SUPFAM" id="SSF56281">
    <property type="entry name" value="Metallo-hydrolase/oxidoreductase"/>
    <property type="match status" value="1"/>
</dbReference>
<proteinExistence type="predicted"/>
<dbReference type="Pfam" id="PF00753">
    <property type="entry name" value="Lactamase_B"/>
    <property type="match status" value="1"/>
</dbReference>
<gene>
    <name evidence="2" type="ORF">APZ16_01650</name>
</gene>
<protein>
    <recommendedName>
        <fullName evidence="1">Metallo-beta-lactamase domain-containing protein</fullName>
    </recommendedName>
</protein>
<dbReference type="GO" id="GO:0016740">
    <property type="term" value="F:transferase activity"/>
    <property type="evidence" value="ECO:0007669"/>
    <property type="project" value="TreeGrafter"/>
</dbReference>